<keyword evidence="1" id="KW-0732">Signal</keyword>
<dbReference type="AlphaFoldDB" id="A0AAP5AEY6"/>
<dbReference type="Proteomes" id="UP001226084">
    <property type="component" value="Unassembled WGS sequence"/>
</dbReference>
<proteinExistence type="predicted"/>
<feature type="signal peptide" evidence="1">
    <location>
        <begin position="1"/>
        <end position="24"/>
    </location>
</feature>
<feature type="chain" id="PRO_5042937941" evidence="1">
    <location>
        <begin position="25"/>
        <end position="121"/>
    </location>
</feature>
<name>A0AAP5AEY6_9GAMM</name>
<protein>
    <submittedName>
        <fullName evidence="2">Uncharacterized protein</fullName>
    </submittedName>
</protein>
<organism evidence="2 3">
    <name type="scientific">Stenotrophomonas rhizophila</name>
    <dbReference type="NCBI Taxonomy" id="216778"/>
    <lineage>
        <taxon>Bacteria</taxon>
        <taxon>Pseudomonadati</taxon>
        <taxon>Pseudomonadota</taxon>
        <taxon>Gammaproteobacteria</taxon>
        <taxon>Lysobacterales</taxon>
        <taxon>Lysobacteraceae</taxon>
        <taxon>Stenotrophomonas</taxon>
    </lineage>
</organism>
<evidence type="ECO:0000256" key="1">
    <source>
        <dbReference type="SAM" id="SignalP"/>
    </source>
</evidence>
<evidence type="ECO:0000313" key="2">
    <source>
        <dbReference type="EMBL" id="MDQ1107652.1"/>
    </source>
</evidence>
<gene>
    <name evidence="2" type="ORF">QE424_000811</name>
</gene>
<comment type="caution">
    <text evidence="2">The sequence shown here is derived from an EMBL/GenBank/DDBJ whole genome shotgun (WGS) entry which is preliminary data.</text>
</comment>
<dbReference type="EMBL" id="JAUTAS010000001">
    <property type="protein sequence ID" value="MDQ1107652.1"/>
    <property type="molecule type" value="Genomic_DNA"/>
</dbReference>
<reference evidence="2" key="1">
    <citation type="submission" date="2023-07" db="EMBL/GenBank/DDBJ databases">
        <title>Functional and genomic diversity of the sorghum phyllosphere microbiome.</title>
        <authorList>
            <person name="Shade A."/>
        </authorList>
    </citation>
    <scope>NUCLEOTIDE SEQUENCE</scope>
    <source>
        <strain evidence="2">SORGH_AS_0457</strain>
    </source>
</reference>
<accession>A0AAP5AEY6</accession>
<dbReference type="RefSeq" id="WP_307106409.1">
    <property type="nucleotide sequence ID" value="NZ_JAUTAS010000001.1"/>
</dbReference>
<evidence type="ECO:0000313" key="3">
    <source>
        <dbReference type="Proteomes" id="UP001226084"/>
    </source>
</evidence>
<sequence length="121" mass="13287">MPARVLKNILLLLVLSLLPVVASAAQQPLAETKFCFEGKCFPTLSQAEAELRSKAGTYGPLWTKARVSRYMDSVLIHQYVVKDQEAETMYKPGYRASGNGVREVNCAAQMDSYDGAGTEIL</sequence>